<dbReference type="GO" id="GO:0005524">
    <property type="term" value="F:ATP binding"/>
    <property type="evidence" value="ECO:0007669"/>
    <property type="project" value="InterPro"/>
</dbReference>
<evidence type="ECO:0000313" key="3">
    <source>
        <dbReference type="Proteomes" id="UP000283374"/>
    </source>
</evidence>
<comment type="caution">
    <text evidence="2">The sequence shown here is derived from an EMBL/GenBank/DDBJ whole genome shotgun (WGS) entry which is preliminary data.</text>
</comment>
<dbReference type="GO" id="GO:0004176">
    <property type="term" value="F:ATP-dependent peptidase activity"/>
    <property type="evidence" value="ECO:0007669"/>
    <property type="project" value="InterPro"/>
</dbReference>
<accession>A0A413RMQ4</accession>
<dbReference type="InterPro" id="IPR014721">
    <property type="entry name" value="Ribsml_uS5_D2-typ_fold_subgr"/>
</dbReference>
<proteinExistence type="predicted"/>
<feature type="non-terminal residue" evidence="2">
    <location>
        <position position="1"/>
    </location>
</feature>
<gene>
    <name evidence="2" type="ORF">D1825_07255</name>
</gene>
<dbReference type="InterPro" id="IPR027065">
    <property type="entry name" value="Lon_Prtase"/>
</dbReference>
<keyword evidence="3" id="KW-1185">Reference proteome</keyword>
<reference evidence="2 3" key="1">
    <citation type="submission" date="2018-08" db="EMBL/GenBank/DDBJ databases">
        <title>Cellulomonas rhizosphaerae sp. nov., a novel actinomycete isolated from soil.</title>
        <authorList>
            <person name="Tian Y."/>
        </authorList>
    </citation>
    <scope>NUCLEOTIDE SEQUENCE [LARGE SCALE GENOMIC DNA]</scope>
    <source>
        <strain evidence="2 3">NEAU-TCZ24</strain>
    </source>
</reference>
<dbReference type="Pfam" id="PF05362">
    <property type="entry name" value="Lon_C"/>
    <property type="match status" value="1"/>
</dbReference>
<dbReference type="AlphaFoldDB" id="A0A413RMQ4"/>
<protein>
    <submittedName>
        <fullName evidence="2">Signal protein PDZ</fullName>
    </submittedName>
</protein>
<dbReference type="InterPro" id="IPR008269">
    <property type="entry name" value="Lon_proteolytic"/>
</dbReference>
<feature type="domain" description="Lon proteolytic" evidence="1">
    <location>
        <begin position="58"/>
        <end position="135"/>
    </location>
</feature>
<dbReference type="InterPro" id="IPR020568">
    <property type="entry name" value="Ribosomal_Su5_D2-typ_SF"/>
</dbReference>
<organism evidence="2 3">
    <name type="scientific">Cellulomonas rhizosphaerae</name>
    <dbReference type="NCBI Taxonomy" id="2293719"/>
    <lineage>
        <taxon>Bacteria</taxon>
        <taxon>Bacillati</taxon>
        <taxon>Actinomycetota</taxon>
        <taxon>Actinomycetes</taxon>
        <taxon>Micrococcales</taxon>
        <taxon>Cellulomonadaceae</taxon>
        <taxon>Cellulomonas</taxon>
    </lineage>
</organism>
<dbReference type="GO" id="GO:0030163">
    <property type="term" value="P:protein catabolic process"/>
    <property type="evidence" value="ECO:0007669"/>
    <property type="project" value="InterPro"/>
</dbReference>
<sequence length="167" mass="17047">EIKAGDTITLTVRRNNAEKDLTIVTGTKDDGSAMIGVYIDPTFDMPVDITISIDGIGGPSAGTMFALGIIDKMTKDDEANGVVIAGTGTMDVSGDVGAIGGIRQKLEGARRDGATWFLAPESNCDEVVGHIPDGLHVASIATLHEAREAMTAIGAGKGSTLATCSAG</sequence>
<dbReference type="RefSeq" id="WP_325051469.1">
    <property type="nucleotide sequence ID" value="NZ_QWKP01000171.1"/>
</dbReference>
<dbReference type="GO" id="GO:0006508">
    <property type="term" value="P:proteolysis"/>
    <property type="evidence" value="ECO:0007669"/>
    <property type="project" value="InterPro"/>
</dbReference>
<dbReference type="Gene3D" id="3.30.230.10">
    <property type="match status" value="1"/>
</dbReference>
<dbReference type="PANTHER" id="PTHR10046">
    <property type="entry name" value="ATP DEPENDENT LON PROTEASE FAMILY MEMBER"/>
    <property type="match status" value="1"/>
</dbReference>
<dbReference type="SUPFAM" id="SSF54211">
    <property type="entry name" value="Ribosomal protein S5 domain 2-like"/>
    <property type="match status" value="1"/>
</dbReference>
<dbReference type="EMBL" id="QWKP01000171">
    <property type="protein sequence ID" value="RHA42636.1"/>
    <property type="molecule type" value="Genomic_DNA"/>
</dbReference>
<dbReference type="GO" id="GO:0004252">
    <property type="term" value="F:serine-type endopeptidase activity"/>
    <property type="evidence" value="ECO:0007669"/>
    <property type="project" value="InterPro"/>
</dbReference>
<evidence type="ECO:0000313" key="2">
    <source>
        <dbReference type="EMBL" id="RHA42636.1"/>
    </source>
</evidence>
<dbReference type="Proteomes" id="UP000283374">
    <property type="component" value="Unassembled WGS sequence"/>
</dbReference>
<evidence type="ECO:0000259" key="1">
    <source>
        <dbReference type="Pfam" id="PF05362"/>
    </source>
</evidence>
<name>A0A413RMQ4_9CELL</name>